<dbReference type="Proteomes" id="UP000324800">
    <property type="component" value="Unassembled WGS sequence"/>
</dbReference>
<proteinExistence type="predicted"/>
<accession>A0A5J4VKD6</accession>
<name>A0A5J4VKD6_9EUKA</name>
<dbReference type="GO" id="GO:0007018">
    <property type="term" value="P:microtubule-based movement"/>
    <property type="evidence" value="ECO:0007669"/>
    <property type="project" value="InterPro"/>
</dbReference>
<sequence>MPASVEKASTRFFIELQRHNYTTPTSSLELLNSYDKNLNQMDEVIAIRQQQLNNGLSTLERTNKDVEDMKTQLIVIQPRFEITQKIPQILWQN</sequence>
<dbReference type="EMBL" id="SNRW01006505">
    <property type="protein sequence ID" value="KAA6382940.1"/>
    <property type="molecule type" value="Genomic_DNA"/>
</dbReference>
<dbReference type="PANTHER" id="PTHR22878:SF68">
    <property type="entry name" value="DYNEIN HEAVY CHAIN 6, AXONEMAL-LIKE"/>
    <property type="match status" value="1"/>
</dbReference>
<evidence type="ECO:0000313" key="2">
    <source>
        <dbReference type="Proteomes" id="UP000324800"/>
    </source>
</evidence>
<dbReference type="InterPro" id="IPR026983">
    <property type="entry name" value="DHC"/>
</dbReference>
<dbReference type="AlphaFoldDB" id="A0A5J4VKD6"/>
<reference evidence="1 2" key="1">
    <citation type="submission" date="2019-03" db="EMBL/GenBank/DDBJ databases">
        <title>Single cell metagenomics reveals metabolic interactions within the superorganism composed of flagellate Streblomastix strix and complex community of Bacteroidetes bacteria on its surface.</title>
        <authorList>
            <person name="Treitli S.C."/>
            <person name="Kolisko M."/>
            <person name="Husnik F."/>
            <person name="Keeling P."/>
            <person name="Hampl V."/>
        </authorList>
    </citation>
    <scope>NUCLEOTIDE SEQUENCE [LARGE SCALE GENOMIC DNA]</scope>
    <source>
        <strain evidence="1">ST1C</strain>
    </source>
</reference>
<organism evidence="1 2">
    <name type="scientific">Streblomastix strix</name>
    <dbReference type="NCBI Taxonomy" id="222440"/>
    <lineage>
        <taxon>Eukaryota</taxon>
        <taxon>Metamonada</taxon>
        <taxon>Preaxostyla</taxon>
        <taxon>Oxymonadida</taxon>
        <taxon>Streblomastigidae</taxon>
        <taxon>Streblomastix</taxon>
    </lineage>
</organism>
<comment type="caution">
    <text evidence="1">The sequence shown here is derived from an EMBL/GenBank/DDBJ whole genome shotgun (WGS) entry which is preliminary data.</text>
</comment>
<gene>
    <name evidence="1" type="ORF">EZS28_021533</name>
</gene>
<dbReference type="GO" id="GO:0045505">
    <property type="term" value="F:dynein intermediate chain binding"/>
    <property type="evidence" value="ECO:0007669"/>
    <property type="project" value="InterPro"/>
</dbReference>
<dbReference type="Gene3D" id="1.20.920.20">
    <property type="match status" value="1"/>
</dbReference>
<dbReference type="PANTHER" id="PTHR22878">
    <property type="entry name" value="DYNEIN HEAVY CHAIN 6, AXONEMAL-LIKE-RELATED"/>
    <property type="match status" value="1"/>
</dbReference>
<protein>
    <submittedName>
        <fullName evidence="1">Uncharacterized protein</fullName>
    </submittedName>
</protein>
<dbReference type="GO" id="GO:0030286">
    <property type="term" value="C:dynein complex"/>
    <property type="evidence" value="ECO:0007669"/>
    <property type="project" value="InterPro"/>
</dbReference>
<dbReference type="GO" id="GO:0051959">
    <property type="term" value="F:dynein light intermediate chain binding"/>
    <property type="evidence" value="ECO:0007669"/>
    <property type="project" value="InterPro"/>
</dbReference>
<dbReference type="OrthoDB" id="6767357at2759"/>
<evidence type="ECO:0000313" key="1">
    <source>
        <dbReference type="EMBL" id="KAA6382940.1"/>
    </source>
</evidence>